<dbReference type="EMBL" id="SJPN01000005">
    <property type="protein sequence ID" value="TWU01213.1"/>
    <property type="molecule type" value="Genomic_DNA"/>
</dbReference>
<protein>
    <submittedName>
        <fullName evidence="1">Uncharacterized protein</fullName>
    </submittedName>
</protein>
<evidence type="ECO:0000313" key="2">
    <source>
        <dbReference type="Proteomes" id="UP000320176"/>
    </source>
</evidence>
<proteinExistence type="predicted"/>
<accession>A0A5C6AMC7</accession>
<dbReference type="Proteomes" id="UP000320176">
    <property type="component" value="Unassembled WGS sequence"/>
</dbReference>
<keyword evidence="2" id="KW-1185">Reference proteome</keyword>
<reference evidence="1 2" key="1">
    <citation type="submission" date="2019-02" db="EMBL/GenBank/DDBJ databases">
        <title>Deep-cultivation of Planctomycetes and their phenomic and genomic characterization uncovers novel biology.</title>
        <authorList>
            <person name="Wiegand S."/>
            <person name="Jogler M."/>
            <person name="Boedeker C."/>
            <person name="Pinto D."/>
            <person name="Vollmers J."/>
            <person name="Rivas-Marin E."/>
            <person name="Kohn T."/>
            <person name="Peeters S.H."/>
            <person name="Heuer A."/>
            <person name="Rast P."/>
            <person name="Oberbeckmann S."/>
            <person name="Bunk B."/>
            <person name="Jeske O."/>
            <person name="Meyerdierks A."/>
            <person name="Storesund J.E."/>
            <person name="Kallscheuer N."/>
            <person name="Luecker S."/>
            <person name="Lage O.M."/>
            <person name="Pohl T."/>
            <person name="Merkel B.J."/>
            <person name="Hornburger P."/>
            <person name="Mueller R.-W."/>
            <person name="Bruemmer F."/>
            <person name="Labrenz M."/>
            <person name="Spormann A.M."/>
            <person name="Op Den Camp H."/>
            <person name="Overmann J."/>
            <person name="Amann R."/>
            <person name="Jetten M.S.M."/>
            <person name="Mascher T."/>
            <person name="Medema M.H."/>
            <person name="Devos D.P."/>
            <person name="Kaster A.-K."/>
            <person name="Ovreas L."/>
            <person name="Rohde M."/>
            <person name="Galperin M.Y."/>
            <person name="Jogler C."/>
        </authorList>
    </citation>
    <scope>NUCLEOTIDE SEQUENCE [LARGE SCALE GENOMIC DNA]</scope>
    <source>
        <strain evidence="1 2">Pla52n</strain>
    </source>
</reference>
<comment type="caution">
    <text evidence="1">The sequence shown here is derived from an EMBL/GenBank/DDBJ whole genome shotgun (WGS) entry which is preliminary data.</text>
</comment>
<sequence>MPPPSHSPKRLCSTSPKFLGGGDKGIVREPMTVTWILHQPECLAPGSPVLLGEPDAIACRLTDCVIALEVARDRLKPGHQPWAVNG</sequence>
<evidence type="ECO:0000313" key="1">
    <source>
        <dbReference type="EMBL" id="TWU01213.1"/>
    </source>
</evidence>
<name>A0A5C6AMC7_9BACT</name>
<dbReference type="AlphaFoldDB" id="A0A5C6AMC7"/>
<gene>
    <name evidence="1" type="ORF">Pla52n_45850</name>
</gene>
<organism evidence="1 2">
    <name type="scientific">Stieleria varia</name>
    <dbReference type="NCBI Taxonomy" id="2528005"/>
    <lineage>
        <taxon>Bacteria</taxon>
        <taxon>Pseudomonadati</taxon>
        <taxon>Planctomycetota</taxon>
        <taxon>Planctomycetia</taxon>
        <taxon>Pirellulales</taxon>
        <taxon>Pirellulaceae</taxon>
        <taxon>Stieleria</taxon>
    </lineage>
</organism>